<evidence type="ECO:0000256" key="1">
    <source>
        <dbReference type="SAM" id="MobiDB-lite"/>
    </source>
</evidence>
<feature type="region of interest" description="Disordered" evidence="1">
    <location>
        <begin position="1"/>
        <end position="20"/>
    </location>
</feature>
<gene>
    <name evidence="2" type="ORF">RF55_16661</name>
</gene>
<name>A0A0J7MXA2_LASNI</name>
<protein>
    <submittedName>
        <fullName evidence="2">Zinc finger protein 281</fullName>
    </submittedName>
</protein>
<proteinExistence type="predicted"/>
<comment type="caution">
    <text evidence="2">The sequence shown here is derived from an EMBL/GenBank/DDBJ whole genome shotgun (WGS) entry which is preliminary data.</text>
</comment>
<organism evidence="2 3">
    <name type="scientific">Lasius niger</name>
    <name type="common">Black garden ant</name>
    <dbReference type="NCBI Taxonomy" id="67767"/>
    <lineage>
        <taxon>Eukaryota</taxon>
        <taxon>Metazoa</taxon>
        <taxon>Ecdysozoa</taxon>
        <taxon>Arthropoda</taxon>
        <taxon>Hexapoda</taxon>
        <taxon>Insecta</taxon>
        <taxon>Pterygota</taxon>
        <taxon>Neoptera</taxon>
        <taxon>Endopterygota</taxon>
        <taxon>Hymenoptera</taxon>
        <taxon>Apocrita</taxon>
        <taxon>Aculeata</taxon>
        <taxon>Formicoidea</taxon>
        <taxon>Formicidae</taxon>
        <taxon>Formicinae</taxon>
        <taxon>Lasius</taxon>
        <taxon>Lasius</taxon>
    </lineage>
</organism>
<accession>A0A0J7MXA2</accession>
<dbReference type="PaxDb" id="67767-A0A0J7MXA2"/>
<dbReference type="OrthoDB" id="10622019at2759"/>
<keyword evidence="3" id="KW-1185">Reference proteome</keyword>
<dbReference type="Proteomes" id="UP000036403">
    <property type="component" value="Unassembled WGS sequence"/>
</dbReference>
<reference evidence="2 3" key="1">
    <citation type="submission" date="2015-04" db="EMBL/GenBank/DDBJ databases">
        <title>Lasius niger genome sequencing.</title>
        <authorList>
            <person name="Konorov E.A."/>
            <person name="Nikitin M.A."/>
            <person name="Kirill M.V."/>
            <person name="Chang P."/>
        </authorList>
    </citation>
    <scope>NUCLEOTIDE SEQUENCE [LARGE SCALE GENOMIC DNA]</scope>
    <source>
        <tissue evidence="2">Whole</tissue>
    </source>
</reference>
<dbReference type="EMBL" id="LBMM01014785">
    <property type="protein sequence ID" value="KMQ85050.1"/>
    <property type="molecule type" value="Genomic_DNA"/>
</dbReference>
<dbReference type="AlphaFoldDB" id="A0A0J7MXA2"/>
<evidence type="ECO:0000313" key="2">
    <source>
        <dbReference type="EMBL" id="KMQ85050.1"/>
    </source>
</evidence>
<evidence type="ECO:0000313" key="3">
    <source>
        <dbReference type="Proteomes" id="UP000036403"/>
    </source>
</evidence>
<sequence>MKPANHNPHPFPDPPTSGARGRVEGKILMILLRAPPRLPYLPRPRFPYLRFCPPLVHLGGRGVDLCCITKTKNSLFKEFVCGGGGGSGICKICGSIDIDCEDIDVDCNNGSDVDCTGSDCSVIDVDCTGIIDVDCTGIIDVDCTGIPHVDCTGIINVDCTGILDVDYTGIIDVDCTGIIDVDCTGIIDVDCTGIPHVDCTGIT</sequence>